<evidence type="ECO:0000256" key="2">
    <source>
        <dbReference type="ARBA" id="ARBA00022603"/>
    </source>
</evidence>
<dbReference type="STRING" id="22663.A0A218W492"/>
<evidence type="ECO:0000259" key="6">
    <source>
        <dbReference type="Pfam" id="PF08241"/>
    </source>
</evidence>
<dbReference type="FunFam" id="3.40.50.150:FF:000256">
    <property type="entry name" value="S-adenosyl-L-methionine-dependent methyltransferase superfamily protein"/>
    <property type="match status" value="1"/>
</dbReference>
<evidence type="ECO:0000313" key="10">
    <source>
        <dbReference type="Proteomes" id="UP000233551"/>
    </source>
</evidence>
<keyword evidence="2" id="KW-0489">Methyltransferase</keyword>
<reference evidence="9" key="1">
    <citation type="journal article" date="2017" name="Plant J.">
        <title>The pomegranate (Punica granatum L.) genome and the genomics of punicalagin biosynthesis.</title>
        <authorList>
            <person name="Qin G."/>
            <person name="Xu C."/>
            <person name="Ming R."/>
            <person name="Tang H."/>
            <person name="Guyot R."/>
            <person name="Kramer E.M."/>
            <person name="Hu Y."/>
            <person name="Yi X."/>
            <person name="Qi Y."/>
            <person name="Xu X."/>
            <person name="Gao Z."/>
            <person name="Pan H."/>
            <person name="Jian J."/>
            <person name="Tian Y."/>
            <person name="Yue Z."/>
            <person name="Xu Y."/>
        </authorList>
    </citation>
    <scope>NUCLEOTIDE SEQUENCE [LARGE SCALE GENOMIC DNA]</scope>
    <source>
        <strain evidence="9">cv. Dabenzi</strain>
    </source>
</reference>
<dbReference type="InterPro" id="IPR051419">
    <property type="entry name" value="Lys/N-term_MeTrsfase_sf"/>
</dbReference>
<feature type="domain" description="Methyltransferase type 11" evidence="6">
    <location>
        <begin position="74"/>
        <end position="175"/>
    </location>
</feature>
<dbReference type="GO" id="GO:0032259">
    <property type="term" value="P:methylation"/>
    <property type="evidence" value="ECO:0007669"/>
    <property type="project" value="UniProtKB-KW"/>
</dbReference>
<name>A0A218W492_PUNGR</name>
<evidence type="ECO:0000256" key="4">
    <source>
        <dbReference type="ARBA" id="ARBA00023268"/>
    </source>
</evidence>
<dbReference type="InterPro" id="IPR013216">
    <property type="entry name" value="Methyltransf_11"/>
</dbReference>
<evidence type="ECO:0000256" key="5">
    <source>
        <dbReference type="SAM" id="MobiDB-lite"/>
    </source>
</evidence>
<gene>
    <name evidence="7" type="ORF">CDL15_Pgr024680</name>
    <name evidence="8" type="ORF">CRG98_042565</name>
</gene>
<dbReference type="PANTHER" id="PTHR12176:SF78">
    <property type="entry name" value="EEF1A LYSINE AND N-TERMINAL METHYLTRANSFERASE"/>
    <property type="match status" value="1"/>
</dbReference>
<sequence>MVKKQQQKHSQTEELLETLTDFTSKENWDKFFTIRGSDDSFEWYAEWPELRDSMLSELRSMKDAGPDSLQILVPGCGNSKLSEHLYDAGFHCITNIDFSKVVISDMLRRNVRERPSMRWRVMDMTRMQFTENIFDVVVDKGGLDALMEPEHGENLGNEYLTEAKRVLKTGGKFVCLTLAEYHVLGLLLPKFRFGWKMVIHAVPQKSSGKPGLRTFMVVAEKENSSMVHQITSSFSQSSLDRSDKQVNGLFEELNNENNIRTQYSDGSDILLSLKDLQLGAKGDLNNLSPGRRFPLILGDESSRFSYRAVLLDARQDSRMTVMYHCGIMLIPRSRANGWLYSEEEGQWTVVQSAKAARLIMVYLDNIHMGVGIEDIQEDLSPLVKQLAPAVTDYGSQIPFMMVEDALKERKIIHQVSSALTGPIIIDDVVYDNADNDISQILPSNRDLRFRRLIFQRNVYLVQSEALLTIDGMASAANNPSRADKKSKSKKWGSQRSNESKRSLTIFHDYLASTYHSGILSGFMLISSYLETMASAGNGVRTVVIGLGAGMIPMFLHGCLPFTLVEAVELDPIIVSLAKDYFGFREDGRLRVHTTDGLEFVKKVAESAHGGKEDDELLSSSSLEKVIDVLIVDVDSDDPSSGLSCPASSFVEETFLNDARASMSDQGLFVVNLVSRSASIKEAVISRMKKVFNHLYSLQLEQDVNEIIFALKTNDCIAEDKFPEAARQLEKLLNCREPKMREAIIDASKKIRYAR</sequence>
<dbReference type="GO" id="GO:0008757">
    <property type="term" value="F:S-adenosylmethionine-dependent methyltransferase activity"/>
    <property type="evidence" value="ECO:0007669"/>
    <property type="project" value="InterPro"/>
</dbReference>
<keyword evidence="10" id="KW-1185">Reference proteome</keyword>
<keyword evidence="4" id="KW-0511">Multifunctional enzyme</keyword>
<reference evidence="7" key="2">
    <citation type="submission" date="2017-06" db="EMBL/GenBank/DDBJ databases">
        <title>The pomegranate genome and the genomics of punicalagin biosynthesis.</title>
        <authorList>
            <person name="Xu C."/>
        </authorList>
    </citation>
    <scope>NUCLEOTIDE SEQUENCE [LARGE SCALE GENOMIC DNA]</scope>
    <source>
        <tissue evidence="7">Fresh leaf</tissue>
    </source>
</reference>
<dbReference type="Pfam" id="PF08241">
    <property type="entry name" value="Methyltransf_11"/>
    <property type="match status" value="1"/>
</dbReference>
<dbReference type="EMBL" id="MTKT01005379">
    <property type="protein sequence ID" value="OWM67595.1"/>
    <property type="molecule type" value="Genomic_DNA"/>
</dbReference>
<keyword evidence="3" id="KW-0808">Transferase</keyword>
<feature type="region of interest" description="Disordered" evidence="5">
    <location>
        <begin position="476"/>
        <end position="495"/>
    </location>
</feature>
<comment type="similarity">
    <text evidence="1">Belongs to the methyltransferase superfamily.</text>
</comment>
<dbReference type="SUPFAM" id="SSF53335">
    <property type="entry name" value="S-adenosyl-L-methionine-dependent methyltransferases"/>
    <property type="match status" value="2"/>
</dbReference>
<evidence type="ECO:0000313" key="8">
    <source>
        <dbReference type="EMBL" id="PKI37032.1"/>
    </source>
</evidence>
<dbReference type="InterPro" id="IPR029063">
    <property type="entry name" value="SAM-dependent_MTases_sf"/>
</dbReference>
<comment type="caution">
    <text evidence="7">The sequence shown here is derived from an EMBL/GenBank/DDBJ whole genome shotgun (WGS) entry which is preliminary data.</text>
</comment>
<dbReference type="AlphaFoldDB" id="A0A218W492"/>
<protein>
    <recommendedName>
        <fullName evidence="6">Methyltransferase type 11 domain-containing protein</fullName>
    </recommendedName>
</protein>
<dbReference type="CDD" id="cd02440">
    <property type="entry name" value="AdoMet_MTases"/>
    <property type="match status" value="1"/>
</dbReference>
<evidence type="ECO:0000256" key="3">
    <source>
        <dbReference type="ARBA" id="ARBA00022679"/>
    </source>
</evidence>
<accession>A0A218W492</accession>
<dbReference type="PANTHER" id="PTHR12176">
    <property type="entry name" value="SAM-DEPENDENT METHYLTRANSFERASE SUPERFAMILY PROTEIN"/>
    <property type="match status" value="1"/>
</dbReference>
<evidence type="ECO:0000313" key="7">
    <source>
        <dbReference type="EMBL" id="OWM67595.1"/>
    </source>
</evidence>
<dbReference type="Proteomes" id="UP000233551">
    <property type="component" value="Unassembled WGS sequence"/>
</dbReference>
<dbReference type="Proteomes" id="UP000197138">
    <property type="component" value="Unassembled WGS sequence"/>
</dbReference>
<reference evidence="8 10" key="3">
    <citation type="submission" date="2017-11" db="EMBL/GenBank/DDBJ databases">
        <title>De-novo sequencing of pomegranate (Punica granatum L.) genome.</title>
        <authorList>
            <person name="Akparov Z."/>
            <person name="Amiraslanov A."/>
            <person name="Hajiyeva S."/>
            <person name="Abbasov M."/>
            <person name="Kaur K."/>
            <person name="Hamwieh A."/>
            <person name="Solovyev V."/>
            <person name="Salamov A."/>
            <person name="Braich B."/>
            <person name="Kosarev P."/>
            <person name="Mahmoud A."/>
            <person name="Hajiyev E."/>
            <person name="Babayeva S."/>
            <person name="Izzatullayeva V."/>
            <person name="Mammadov A."/>
            <person name="Mammadov A."/>
            <person name="Sharifova S."/>
            <person name="Ojaghi J."/>
            <person name="Eynullazada K."/>
            <person name="Bayramov B."/>
            <person name="Abdulazimova A."/>
            <person name="Shahmuradov I."/>
        </authorList>
    </citation>
    <scope>NUCLEOTIDE SEQUENCE [LARGE SCALE GENOMIC DNA]</scope>
    <source>
        <strain evidence="8">AG2017</strain>
        <strain evidence="10">cv. AG2017</strain>
        <tissue evidence="8">Leaf</tissue>
    </source>
</reference>
<dbReference type="FunFam" id="3.40.50.150:FF:000211">
    <property type="entry name" value="Methyltransferase-like protein 13"/>
    <property type="match status" value="1"/>
</dbReference>
<organism evidence="7 9">
    <name type="scientific">Punica granatum</name>
    <name type="common">Pomegranate</name>
    <dbReference type="NCBI Taxonomy" id="22663"/>
    <lineage>
        <taxon>Eukaryota</taxon>
        <taxon>Viridiplantae</taxon>
        <taxon>Streptophyta</taxon>
        <taxon>Embryophyta</taxon>
        <taxon>Tracheophyta</taxon>
        <taxon>Spermatophyta</taxon>
        <taxon>Magnoliopsida</taxon>
        <taxon>eudicotyledons</taxon>
        <taxon>Gunneridae</taxon>
        <taxon>Pentapetalae</taxon>
        <taxon>rosids</taxon>
        <taxon>malvids</taxon>
        <taxon>Myrtales</taxon>
        <taxon>Lythraceae</taxon>
        <taxon>Punica</taxon>
    </lineage>
</organism>
<evidence type="ECO:0000313" key="9">
    <source>
        <dbReference type="Proteomes" id="UP000197138"/>
    </source>
</evidence>
<proteinExistence type="inferred from homology"/>
<evidence type="ECO:0000256" key="1">
    <source>
        <dbReference type="ARBA" id="ARBA00008361"/>
    </source>
</evidence>
<dbReference type="Gene3D" id="3.40.50.150">
    <property type="entry name" value="Vaccinia Virus protein VP39"/>
    <property type="match status" value="2"/>
</dbReference>
<dbReference type="EMBL" id="PGOL01004586">
    <property type="protein sequence ID" value="PKI37032.1"/>
    <property type="molecule type" value="Genomic_DNA"/>
</dbReference>